<evidence type="ECO:0000256" key="6">
    <source>
        <dbReference type="ARBA" id="ARBA00022723"/>
    </source>
</evidence>
<dbReference type="STRING" id="1884261.A0A5C3QB76"/>
<evidence type="ECO:0000256" key="4">
    <source>
        <dbReference type="ARBA" id="ARBA00022670"/>
    </source>
</evidence>
<feature type="binding site" evidence="13">
    <location>
        <position position="310"/>
    </location>
    <ligand>
        <name>Zn(2+)</name>
        <dbReference type="ChEBI" id="CHEBI:29105"/>
        <note>catalytic</note>
    </ligand>
</feature>
<evidence type="ECO:0000256" key="14">
    <source>
        <dbReference type="PIRSR" id="PIRSR601384-3"/>
    </source>
</evidence>
<evidence type="ECO:0000256" key="15">
    <source>
        <dbReference type="SAM" id="SignalP"/>
    </source>
</evidence>
<evidence type="ECO:0000256" key="12">
    <source>
        <dbReference type="PIRSR" id="PIRSR601384-1"/>
    </source>
</evidence>
<evidence type="ECO:0000256" key="7">
    <source>
        <dbReference type="ARBA" id="ARBA00022729"/>
    </source>
</evidence>
<feature type="disulfide bond" evidence="14">
    <location>
        <begin position="175"/>
        <end position="242"/>
    </location>
</feature>
<evidence type="ECO:0000256" key="11">
    <source>
        <dbReference type="ARBA" id="ARBA00023145"/>
    </source>
</evidence>
<feature type="binding site" evidence="13">
    <location>
        <position position="299"/>
    </location>
    <ligand>
        <name>Zn(2+)</name>
        <dbReference type="ChEBI" id="CHEBI:29105"/>
        <note>catalytic</note>
    </ligand>
</feature>
<feature type="active site" evidence="12">
    <location>
        <position position="300"/>
    </location>
</feature>
<keyword evidence="7 15" id="KW-0732">Signal</keyword>
<evidence type="ECO:0000256" key="1">
    <source>
        <dbReference type="ARBA" id="ARBA00001187"/>
    </source>
</evidence>
<keyword evidence="11" id="KW-0865">Zymogen</keyword>
<dbReference type="InterPro" id="IPR024079">
    <property type="entry name" value="MetalloPept_cat_dom_sf"/>
</dbReference>
<feature type="disulfide bond" evidence="14">
    <location>
        <begin position="249"/>
        <end position="271"/>
    </location>
</feature>
<dbReference type="Pfam" id="PF02102">
    <property type="entry name" value="Peptidase_M35"/>
    <property type="match status" value="1"/>
</dbReference>
<dbReference type="GO" id="GO:0004222">
    <property type="term" value="F:metalloendopeptidase activity"/>
    <property type="evidence" value="ECO:0007669"/>
    <property type="project" value="InterPro"/>
</dbReference>
<protein>
    <recommendedName>
        <fullName evidence="3">deuterolysin</fullName>
        <ecNumber evidence="3">3.4.24.39</ecNumber>
    </recommendedName>
</protein>
<keyword evidence="8" id="KW-0378">Hydrolase</keyword>
<gene>
    <name evidence="16" type="ORF">BDV98DRAFT_628408</name>
</gene>
<dbReference type="PANTHER" id="PTHR37016:SF3">
    <property type="entry name" value="NEUTRAL PROTEASE 2-RELATED"/>
    <property type="match status" value="1"/>
</dbReference>
<comment type="cofactor">
    <cofactor evidence="13">
        <name>Zn(2+)</name>
        <dbReference type="ChEBI" id="CHEBI:29105"/>
    </cofactor>
    <text evidence="13">Binds 1 zinc ion per subunit.</text>
</comment>
<dbReference type="SUPFAM" id="SSF55486">
    <property type="entry name" value="Metalloproteases ('zincins'), catalytic domain"/>
    <property type="match status" value="1"/>
</dbReference>
<keyword evidence="9 13" id="KW-0862">Zinc</keyword>
<accession>A0A5C3QB76</accession>
<sequence>MFRTILLTSLATVALGLDLTVKLNAVSSSVASIEDVIITAVVSNPTTEDIKVLKFASVLDDLPTKSFGVRKGSDDVVFTGIEVIPDLENDASFVTIPAGGSLAVNHTVSALYDFETAGAGTYTFSPRADWVVSEEGASHTLLPISEAISVEIEITEDVAQRPVFPPLNQLSTPVCNDANRKNFIAAALSEARALAGGAAADIRSRPNSAQYTSYFNNNNRDDVWYNFDRIAGDLASSGSRRCVTAGGACSNAGVVAYTLLVTSGGNIIYMCNGFFGMRATNDVCSGAAFSSTRGNVMLHELAHAVFKAEDVVYGCDGSRGLSEANKKKNADNYSCMALQIKRDFAC</sequence>
<dbReference type="AlphaFoldDB" id="A0A5C3QB76"/>
<keyword evidence="4" id="KW-0645">Protease</keyword>
<dbReference type="Proteomes" id="UP000305067">
    <property type="component" value="Unassembled WGS sequence"/>
</dbReference>
<evidence type="ECO:0000256" key="10">
    <source>
        <dbReference type="ARBA" id="ARBA00023049"/>
    </source>
</evidence>
<feature type="chain" id="PRO_5023146370" description="deuterolysin" evidence="15">
    <location>
        <begin position="17"/>
        <end position="346"/>
    </location>
</feature>
<keyword evidence="17" id="KW-1185">Reference proteome</keyword>
<name>A0A5C3QB76_9AGAR</name>
<feature type="signal peptide" evidence="15">
    <location>
        <begin position="1"/>
        <end position="16"/>
    </location>
</feature>
<dbReference type="EMBL" id="ML178839">
    <property type="protein sequence ID" value="TFK98447.1"/>
    <property type="molecule type" value="Genomic_DNA"/>
</dbReference>
<comment type="catalytic activity">
    <reaction evidence="1">
        <text>Preferential cleavage of bonds with hydrophobic residues in P1'. Also 3-Asn-|-Gln-4 and 8-Gly-|-Ser-9 bonds in insulin B chain.</text>
        <dbReference type="EC" id="3.4.24.39"/>
    </reaction>
</comment>
<evidence type="ECO:0000256" key="8">
    <source>
        <dbReference type="ARBA" id="ARBA00022801"/>
    </source>
</evidence>
<reference evidence="16 17" key="1">
    <citation type="journal article" date="2019" name="Nat. Ecol. Evol.">
        <title>Megaphylogeny resolves global patterns of mushroom evolution.</title>
        <authorList>
            <person name="Varga T."/>
            <person name="Krizsan K."/>
            <person name="Foldi C."/>
            <person name="Dima B."/>
            <person name="Sanchez-Garcia M."/>
            <person name="Sanchez-Ramirez S."/>
            <person name="Szollosi G.J."/>
            <person name="Szarkandi J.G."/>
            <person name="Papp V."/>
            <person name="Albert L."/>
            <person name="Andreopoulos W."/>
            <person name="Angelini C."/>
            <person name="Antonin V."/>
            <person name="Barry K.W."/>
            <person name="Bougher N.L."/>
            <person name="Buchanan P."/>
            <person name="Buyck B."/>
            <person name="Bense V."/>
            <person name="Catcheside P."/>
            <person name="Chovatia M."/>
            <person name="Cooper J."/>
            <person name="Damon W."/>
            <person name="Desjardin D."/>
            <person name="Finy P."/>
            <person name="Geml J."/>
            <person name="Haridas S."/>
            <person name="Hughes K."/>
            <person name="Justo A."/>
            <person name="Karasinski D."/>
            <person name="Kautmanova I."/>
            <person name="Kiss B."/>
            <person name="Kocsube S."/>
            <person name="Kotiranta H."/>
            <person name="LaButti K.M."/>
            <person name="Lechner B.E."/>
            <person name="Liimatainen K."/>
            <person name="Lipzen A."/>
            <person name="Lukacs Z."/>
            <person name="Mihaltcheva S."/>
            <person name="Morgado L.N."/>
            <person name="Niskanen T."/>
            <person name="Noordeloos M.E."/>
            <person name="Ohm R.A."/>
            <person name="Ortiz-Santana B."/>
            <person name="Ovrebo C."/>
            <person name="Racz N."/>
            <person name="Riley R."/>
            <person name="Savchenko A."/>
            <person name="Shiryaev A."/>
            <person name="Soop K."/>
            <person name="Spirin V."/>
            <person name="Szebenyi C."/>
            <person name="Tomsovsky M."/>
            <person name="Tulloss R.E."/>
            <person name="Uehling J."/>
            <person name="Grigoriev I.V."/>
            <person name="Vagvolgyi C."/>
            <person name="Papp T."/>
            <person name="Martin F.M."/>
            <person name="Miettinen O."/>
            <person name="Hibbett D.S."/>
            <person name="Nagy L.G."/>
        </authorList>
    </citation>
    <scope>NUCLEOTIDE SEQUENCE [LARGE SCALE GENOMIC DNA]</scope>
    <source>
        <strain evidence="16 17">CBS 309.79</strain>
    </source>
</reference>
<keyword evidence="5" id="KW-0165">Cleavage on pair of basic residues</keyword>
<proteinExistence type="inferred from homology"/>
<dbReference type="OrthoDB" id="412874at2759"/>
<evidence type="ECO:0000256" key="9">
    <source>
        <dbReference type="ARBA" id="ARBA00022833"/>
    </source>
</evidence>
<feature type="binding site" evidence="13">
    <location>
        <position position="303"/>
    </location>
    <ligand>
        <name>Zn(2+)</name>
        <dbReference type="ChEBI" id="CHEBI:29105"/>
        <note>catalytic</note>
    </ligand>
</feature>
<dbReference type="GO" id="GO:0006508">
    <property type="term" value="P:proteolysis"/>
    <property type="evidence" value="ECO:0007669"/>
    <property type="project" value="UniProtKB-KW"/>
</dbReference>
<evidence type="ECO:0000256" key="5">
    <source>
        <dbReference type="ARBA" id="ARBA00022685"/>
    </source>
</evidence>
<keyword evidence="6 13" id="KW-0479">Metal-binding</keyword>
<evidence type="ECO:0000256" key="13">
    <source>
        <dbReference type="PIRSR" id="PIRSR601384-2"/>
    </source>
</evidence>
<dbReference type="GO" id="GO:0046872">
    <property type="term" value="F:metal ion binding"/>
    <property type="evidence" value="ECO:0007669"/>
    <property type="project" value="UniProtKB-KW"/>
</dbReference>
<dbReference type="InterPro" id="IPR050414">
    <property type="entry name" value="Fungal_M35_metalloproteases"/>
</dbReference>
<organism evidence="16 17">
    <name type="scientific">Pterulicium gracile</name>
    <dbReference type="NCBI Taxonomy" id="1884261"/>
    <lineage>
        <taxon>Eukaryota</taxon>
        <taxon>Fungi</taxon>
        <taxon>Dikarya</taxon>
        <taxon>Basidiomycota</taxon>
        <taxon>Agaricomycotina</taxon>
        <taxon>Agaricomycetes</taxon>
        <taxon>Agaricomycetidae</taxon>
        <taxon>Agaricales</taxon>
        <taxon>Pleurotineae</taxon>
        <taxon>Pterulaceae</taxon>
        <taxon>Pterulicium</taxon>
    </lineage>
</organism>
<keyword evidence="10" id="KW-0482">Metalloprotease</keyword>
<evidence type="ECO:0000256" key="2">
    <source>
        <dbReference type="ARBA" id="ARBA00010279"/>
    </source>
</evidence>
<evidence type="ECO:0000313" key="16">
    <source>
        <dbReference type="EMBL" id="TFK98447.1"/>
    </source>
</evidence>
<dbReference type="EC" id="3.4.24.39" evidence="3"/>
<dbReference type="InterPro" id="IPR001384">
    <property type="entry name" value="Peptidase_M35"/>
</dbReference>
<dbReference type="Gene3D" id="3.40.390.10">
    <property type="entry name" value="Collagenase (Catalytic Domain)"/>
    <property type="match status" value="1"/>
</dbReference>
<comment type="similarity">
    <text evidence="2">Belongs to the peptidase M35 family.</text>
</comment>
<dbReference type="PANTHER" id="PTHR37016">
    <property type="match status" value="1"/>
</dbReference>
<evidence type="ECO:0000256" key="3">
    <source>
        <dbReference type="ARBA" id="ARBA00012431"/>
    </source>
</evidence>
<dbReference type="Gene3D" id="2.60.40.2970">
    <property type="match status" value="1"/>
</dbReference>
<evidence type="ECO:0000313" key="17">
    <source>
        <dbReference type="Proteomes" id="UP000305067"/>
    </source>
</evidence>